<feature type="domain" description="Fibronectin type-III" evidence="2">
    <location>
        <begin position="38"/>
        <end position="123"/>
    </location>
</feature>
<dbReference type="InterPro" id="IPR036116">
    <property type="entry name" value="FN3_sf"/>
</dbReference>
<dbReference type="InterPro" id="IPR003961">
    <property type="entry name" value="FN3_dom"/>
</dbReference>
<dbReference type="InterPro" id="IPR058094">
    <property type="entry name" value="Ig-like_OmpL47-like"/>
</dbReference>
<feature type="signal peptide" evidence="1">
    <location>
        <begin position="1"/>
        <end position="30"/>
    </location>
</feature>
<keyword evidence="1" id="KW-0732">Signal</keyword>
<protein>
    <recommendedName>
        <fullName evidence="2">Fibronectin type-III domain-containing protein</fullName>
    </recommendedName>
</protein>
<dbReference type="PROSITE" id="PS50853">
    <property type="entry name" value="FN3"/>
    <property type="match status" value="2"/>
</dbReference>
<evidence type="ECO:0000259" key="2">
    <source>
        <dbReference type="PROSITE" id="PS50853"/>
    </source>
</evidence>
<evidence type="ECO:0000313" key="3">
    <source>
        <dbReference type="EMBL" id="OCA89030.1"/>
    </source>
</evidence>
<dbReference type="InterPro" id="IPR022038">
    <property type="entry name" value="Ig-like_bact"/>
</dbReference>
<evidence type="ECO:0000313" key="4">
    <source>
        <dbReference type="Proteomes" id="UP000092578"/>
    </source>
</evidence>
<organism evidence="3 4">
    <name type="scientific">Pseudobacillus wudalianchiensis</name>
    <dbReference type="NCBI Taxonomy" id="1743143"/>
    <lineage>
        <taxon>Bacteria</taxon>
        <taxon>Bacillati</taxon>
        <taxon>Bacillota</taxon>
        <taxon>Bacilli</taxon>
        <taxon>Bacillales</taxon>
        <taxon>Bacillaceae</taxon>
        <taxon>Pseudobacillus</taxon>
    </lineage>
</organism>
<name>A0A1B9AYZ4_9BACI</name>
<keyword evidence="4" id="KW-1185">Reference proteome</keyword>
<comment type="caution">
    <text evidence="3">The sequence shown here is derived from an EMBL/GenBank/DDBJ whole genome shotgun (WGS) entry which is preliminary data.</text>
</comment>
<dbReference type="InterPro" id="IPR013783">
    <property type="entry name" value="Ig-like_fold"/>
</dbReference>
<feature type="domain" description="Fibronectin type-III" evidence="2">
    <location>
        <begin position="750"/>
        <end position="836"/>
    </location>
</feature>
<dbReference type="NCBIfam" id="NF047446">
    <property type="entry name" value="barrel_OmpL47"/>
    <property type="match status" value="4"/>
</dbReference>
<dbReference type="RefSeq" id="WP_065410342.1">
    <property type="nucleotide sequence ID" value="NZ_MAYT01000012.1"/>
</dbReference>
<sequence>MGKRMMNKVSCLVLLLLVLQILHPFASAFAATNSNILPPSNLAAQQVTPESVKLTWSAVYSATGYNVYEIKEGQLVLLGKTTTTSYNLNKLAEGSYRYVVSTLSAEGESGPCAPVSVDIVYPKMEAPATLTHTIQNGNDIVLNWGASQYAQNYKLYEVSSDGEKTLLTSTTSRTYTLSKVPAGTHTYSVSAVNSTYGESPLSKSLEVEIAYPTMKAPANFTYTVANGNDVALKWDAVPYATNYKLYQIIDGQPVLKDTLTTTTVKLTNVSAGDYLYEVRSNSDRFGESEESSKLTVTVGKITMEAPGNLTYKLQNTNDIVLNWGSVPYATSYKVYQIADGEKVLKSTVTSTSVTYTKMPAGNYQYEVYSYSDRFGESAESSSVALTVEGVSMEAPGNVTHKIQNGNDVTLSWGSVSNATNYKVYQIVDGKKVLKSTVTSTSVAYTNMPAGDYIYEVYSYSDRFGESKEGSSLSLSLVHPTIKPPANLKETINSDTSFTLSWDAADYVTNYRVYQIVNGQKILKSTLTSTSVTYTNMPSGDYTYAVYSYSSRFGESSEGTKVDFKLAGQTMKAPADLKYTILNGNDIKLSWTAAEYATSYKIYQVVDGKKVLKNTVNSTSYTYSNLAEGDYTYVIHSVSSLFGESSEGAETAISLVHPKIEAPGNFTYKIQNVNDVMLNWNAVDYANSYKVYEIIDGQKVLKATVSTLSTTFTNVPAGEHTYVVHAVSTRFGESAEGSKVSFTMNEYNLPAPENLTYSAANTNDITLKWNTVTNAAGYKVYQIVDGQPVLKKTVTGTSVSFTNLPEGDYEYEVRAFSDRYGESPESSKASFKITFPDVKAPGDLTYKIQNGNDIVLNWSAVEYANSYKVYEIVDDQRVLKSTVSTLTATLVNVPAGEHTYVVHAFSTRFGESPEGGKLSVTMNEYNLQAPENFIYKIQNGNDVVLNWSAVDYANSYKVYEIINDQKVLKSTVSTLTATLVNVPAGEHTYVVHAFSTRFGESPEGSKIHFDLVFPTMEAPGNPTYTVANGNDITLKWNAVTYAASYNVYQIIDGERVLKNKVTGTALTFSNLPEGNYKYEIHSVSTRFGESPEGSRVSFELVFPTMQAPANATNTITNGNDITLKWNPATYATSYNVYQITDGQPVLKKTVTGTSVTFTNMPEDDYQYVIRSVSTRFGESTEGAEWNFKLAWPVVQSPQLTGTISTVNNITLSWKAVTWANEYRVYQITGENKKLVYKGTALSYKGYNLTEDIHSFEVTAYSTRFGESKPSNQITEKIVYPIMEPPTAGLKLLSNTNALITWDFVTYANGYNIYEIIDGKPVLLAEKVNNLSYTVSNLSYANHEYYVTSYSNSFGESKPSNTVLAKLIVDTEAPVTTANAPTDWTNQNPVVTLTAADNETGVANTYYALNDGDFIAGTSFEIKEEGIHKVSFYSVDKVGNKESVQTISIKIDKAAPVTEINETPAWSQEAALKLTATDKLSGVDKTFYSINGSEYKEGTSFTVDREGVNEVSFYSVDKAGNKEEVQTVEVKIDKTAPITVSNVSERWSKEEVPVKLTATDELSGTAKTFYSINGSEYKEGTSFTVDREGVNEVSFYSVDKAGNKEEVQTVEVKIDKTAPVTASDVPETWSKEEVPVKLTATDKLSGADKTFYSVNGSEYKEGASFTVDKEGVNKVSFYSVDKAGNKEEIQSVEVKIDKTKPVVSWDLSSEYALGASFNLAYTAEDKMSGVASETLTLNGKTLTNGEKVILDQPGAYKAVVTVTDKAGWITTLEKTFTVYIPATIDVNPGIIKGNSGVFTVQVTVPKGFDTAKFDLGSAKVNAVSANTGTNGLVQQAKKGQFKFDRENFSWSPGKVKVEFRALLDGQLVIGSTTVEAK</sequence>
<dbReference type="CDD" id="cd00063">
    <property type="entry name" value="FN3"/>
    <property type="match status" value="3"/>
</dbReference>
<dbReference type="SMART" id="SM00060">
    <property type="entry name" value="FN3"/>
    <property type="match status" value="15"/>
</dbReference>
<dbReference type="SUPFAM" id="SSF49265">
    <property type="entry name" value="Fibronectin type III"/>
    <property type="match status" value="7"/>
</dbReference>
<gene>
    <name evidence="3" type="ORF">A8F95_06345</name>
</gene>
<reference evidence="4" key="1">
    <citation type="submission" date="2016-05" db="EMBL/GenBank/DDBJ databases">
        <authorList>
            <person name="Liu B."/>
            <person name="Wang J."/>
            <person name="Zhu Y."/>
            <person name="Liu G."/>
            <person name="Chen Q."/>
            <person name="Chen Z."/>
            <person name="Lan J."/>
            <person name="Che J."/>
            <person name="Ge C."/>
            <person name="Shi H."/>
            <person name="Pan Z."/>
            <person name="Liu X."/>
        </authorList>
    </citation>
    <scope>NUCLEOTIDE SEQUENCE [LARGE SCALE GENOMIC DNA]</scope>
    <source>
        <strain evidence="4">FJAT-27215</strain>
    </source>
</reference>
<feature type="chain" id="PRO_5008622357" description="Fibronectin type-III domain-containing protein" evidence="1">
    <location>
        <begin position="31"/>
        <end position="1875"/>
    </location>
</feature>
<dbReference type="Proteomes" id="UP000092578">
    <property type="component" value="Unassembled WGS sequence"/>
</dbReference>
<dbReference type="Gene3D" id="3.30.1920.20">
    <property type="match status" value="4"/>
</dbReference>
<accession>A0A1B9AYZ4</accession>
<dbReference type="Pfam" id="PF00041">
    <property type="entry name" value="fn3"/>
    <property type="match status" value="2"/>
</dbReference>
<dbReference type="Gene3D" id="2.60.40.10">
    <property type="entry name" value="Immunoglobulins"/>
    <property type="match status" value="15"/>
</dbReference>
<dbReference type="Pfam" id="PF12245">
    <property type="entry name" value="Big_3_2"/>
    <property type="match status" value="1"/>
</dbReference>
<proteinExistence type="predicted"/>
<dbReference type="EMBL" id="MAYT01000012">
    <property type="protein sequence ID" value="OCA89030.1"/>
    <property type="molecule type" value="Genomic_DNA"/>
</dbReference>
<evidence type="ECO:0000256" key="1">
    <source>
        <dbReference type="SAM" id="SignalP"/>
    </source>
</evidence>